<evidence type="ECO:0000313" key="27">
    <source>
        <dbReference type="EMBL" id="CDF91439.1"/>
    </source>
</evidence>
<evidence type="ECO:0000256" key="7">
    <source>
        <dbReference type="ARBA" id="ARBA00022630"/>
    </source>
</evidence>
<keyword evidence="28" id="KW-1185">Reference proteome</keyword>
<dbReference type="PROSITE" id="PS50255">
    <property type="entry name" value="CYTOCHROME_B5_2"/>
    <property type="match status" value="1"/>
</dbReference>
<organism evidence="27 28">
    <name type="scientific">Zygosaccharomyces bailii (strain CLIB 213 / ATCC 58445 / CBS 680 / BCRC 21525 / NBRC 1098 / NCYC 1416 / NRRL Y-2227)</name>
    <dbReference type="NCBI Taxonomy" id="1333698"/>
    <lineage>
        <taxon>Eukaryota</taxon>
        <taxon>Fungi</taxon>
        <taxon>Dikarya</taxon>
        <taxon>Ascomycota</taxon>
        <taxon>Saccharomycotina</taxon>
        <taxon>Saccharomycetes</taxon>
        <taxon>Saccharomycetales</taxon>
        <taxon>Saccharomycetaceae</taxon>
        <taxon>Zygosaccharomyces</taxon>
    </lineage>
</organism>
<comment type="subunit">
    <text evidence="4">Homotetramer.</text>
</comment>
<dbReference type="InterPro" id="IPR000262">
    <property type="entry name" value="FMN-dep_DH"/>
</dbReference>
<keyword evidence="12" id="KW-0249">Electron transport</keyword>
<dbReference type="InterPro" id="IPR018506">
    <property type="entry name" value="Cyt_B5_heme-BS"/>
</dbReference>
<evidence type="ECO:0000256" key="15">
    <source>
        <dbReference type="ARBA" id="ARBA00023128"/>
    </source>
</evidence>
<keyword evidence="13" id="KW-0560">Oxidoreductase</keyword>
<dbReference type="GO" id="GO:0006089">
    <property type="term" value="P:lactate metabolic process"/>
    <property type="evidence" value="ECO:0007669"/>
    <property type="project" value="TreeGrafter"/>
</dbReference>
<evidence type="ECO:0000256" key="2">
    <source>
        <dbReference type="ARBA" id="ARBA00001970"/>
    </source>
</evidence>
<dbReference type="InterPro" id="IPR037458">
    <property type="entry name" value="L-MDH/L-LDH_FMN-bd"/>
</dbReference>
<dbReference type="GO" id="GO:0005758">
    <property type="term" value="C:mitochondrial intermembrane space"/>
    <property type="evidence" value="ECO:0007669"/>
    <property type="project" value="UniProtKB-SubCell"/>
</dbReference>
<name>A0A8J2XDR7_ZYGB2</name>
<dbReference type="Proteomes" id="UP000019375">
    <property type="component" value="Unassembled WGS sequence"/>
</dbReference>
<dbReference type="SMART" id="SM01117">
    <property type="entry name" value="Cyt-b5"/>
    <property type="match status" value="1"/>
</dbReference>
<evidence type="ECO:0000259" key="26">
    <source>
        <dbReference type="PROSITE" id="PS51349"/>
    </source>
</evidence>
<comment type="similarity">
    <text evidence="17">In the C-terminal section; belongs to the FMN-dependent alpha-hydroxy acid dehydrogenase family.</text>
</comment>
<dbReference type="EMBL" id="HG316464">
    <property type="protein sequence ID" value="CDF91439.1"/>
    <property type="molecule type" value="Genomic_DNA"/>
</dbReference>
<dbReference type="FunFam" id="3.10.120.10:FF:000009">
    <property type="entry name" value="Cytochrome b2, mitochondrial, putative"/>
    <property type="match status" value="1"/>
</dbReference>
<evidence type="ECO:0000256" key="10">
    <source>
        <dbReference type="ARBA" id="ARBA00022723"/>
    </source>
</evidence>
<reference evidence="28" key="1">
    <citation type="journal article" date="2013" name="Genome Announc.">
        <title>Genome sequence of the food spoilage yeast Zygosaccharomyces bailii CLIB 213(T).</title>
        <authorList>
            <person name="Galeote V."/>
            <person name="Bigey F."/>
            <person name="Devillers H."/>
            <person name="Neuveglise C."/>
            <person name="Dequin S."/>
        </authorList>
    </citation>
    <scope>NUCLEOTIDE SEQUENCE [LARGE SCALE GENOMIC DNA]</scope>
    <source>
        <strain evidence="28">CLIB 213 / ATCC 58445 / CBS 680 / CCRC 21525 / NBRC 1098 / NCYC 1416 / NRRL Y-2227</strain>
    </source>
</reference>
<dbReference type="Pfam" id="PF01070">
    <property type="entry name" value="FMN_dh"/>
    <property type="match status" value="1"/>
</dbReference>
<dbReference type="Gene3D" id="3.20.20.70">
    <property type="entry name" value="Aldolase class I"/>
    <property type="match status" value="1"/>
</dbReference>
<dbReference type="EC" id="1.1.2.3" evidence="19"/>
<dbReference type="GO" id="GO:0046872">
    <property type="term" value="F:metal ion binding"/>
    <property type="evidence" value="ECO:0007669"/>
    <property type="project" value="UniProtKB-KW"/>
</dbReference>
<keyword evidence="14" id="KW-0408">Iron</keyword>
<feature type="transmembrane region" description="Helical" evidence="24">
    <location>
        <begin position="52"/>
        <end position="77"/>
    </location>
</feature>
<evidence type="ECO:0000256" key="17">
    <source>
        <dbReference type="ARBA" id="ARBA00061137"/>
    </source>
</evidence>
<evidence type="ECO:0000256" key="4">
    <source>
        <dbReference type="ARBA" id="ARBA00011881"/>
    </source>
</evidence>
<dbReference type="AlphaFoldDB" id="A0A8J2XDR7"/>
<dbReference type="InterPro" id="IPR037396">
    <property type="entry name" value="FMN_HAD"/>
</dbReference>
<evidence type="ECO:0000259" key="25">
    <source>
        <dbReference type="PROSITE" id="PS50255"/>
    </source>
</evidence>
<comment type="catalytic activity">
    <reaction evidence="16">
        <text>(S)-lactate + 2 Fe(III)-[cytochrome c] = 2 Fe(II)-[cytochrome c] + pyruvate + 2 H(+)</text>
        <dbReference type="Rhea" id="RHEA:19909"/>
        <dbReference type="Rhea" id="RHEA-COMP:10350"/>
        <dbReference type="Rhea" id="RHEA-COMP:14399"/>
        <dbReference type="ChEBI" id="CHEBI:15361"/>
        <dbReference type="ChEBI" id="CHEBI:15378"/>
        <dbReference type="ChEBI" id="CHEBI:16651"/>
        <dbReference type="ChEBI" id="CHEBI:29033"/>
        <dbReference type="ChEBI" id="CHEBI:29034"/>
        <dbReference type="EC" id="1.1.2.3"/>
    </reaction>
    <physiologicalReaction direction="left-to-right" evidence="16">
        <dbReference type="Rhea" id="RHEA:19910"/>
    </physiologicalReaction>
</comment>
<evidence type="ECO:0000256" key="16">
    <source>
        <dbReference type="ARBA" id="ARBA00052399"/>
    </source>
</evidence>
<dbReference type="PANTHER" id="PTHR10578">
    <property type="entry name" value="S -2-HYDROXY-ACID OXIDASE-RELATED"/>
    <property type="match status" value="1"/>
</dbReference>
<keyword evidence="6" id="KW-0349">Heme</keyword>
<dbReference type="SUPFAM" id="SSF51395">
    <property type="entry name" value="FMN-linked oxidoreductases"/>
    <property type="match status" value="1"/>
</dbReference>
<evidence type="ECO:0000256" key="14">
    <source>
        <dbReference type="ARBA" id="ARBA00023004"/>
    </source>
</evidence>
<keyword evidence="7" id="KW-0285">Flavoprotein</keyword>
<evidence type="ECO:0000313" key="28">
    <source>
        <dbReference type="Proteomes" id="UP000019375"/>
    </source>
</evidence>
<evidence type="ECO:0000256" key="3">
    <source>
        <dbReference type="ARBA" id="ARBA00004569"/>
    </source>
</evidence>
<evidence type="ECO:0000256" key="12">
    <source>
        <dbReference type="ARBA" id="ARBA00022982"/>
    </source>
</evidence>
<dbReference type="Pfam" id="PF00173">
    <property type="entry name" value="Cyt-b5"/>
    <property type="match status" value="1"/>
</dbReference>
<keyword evidence="24" id="KW-0812">Transmembrane</keyword>
<proteinExistence type="inferred from homology"/>
<dbReference type="GO" id="GO:0020037">
    <property type="term" value="F:heme binding"/>
    <property type="evidence" value="ECO:0007669"/>
    <property type="project" value="InterPro"/>
</dbReference>
<keyword evidence="24" id="KW-0472">Membrane</keyword>
<evidence type="ECO:0000256" key="6">
    <source>
        <dbReference type="ARBA" id="ARBA00022617"/>
    </source>
</evidence>
<dbReference type="Gene3D" id="3.10.120.10">
    <property type="entry name" value="Cytochrome b5-like heme/steroid binding domain"/>
    <property type="match status" value="1"/>
</dbReference>
<keyword evidence="9" id="KW-0679">Respiratory chain</keyword>
<keyword evidence="11" id="KW-0809">Transit peptide</keyword>
<accession>A0A8J2XDR7</accession>
<evidence type="ECO:0000256" key="21">
    <source>
        <dbReference type="ARBA" id="ARBA00075949"/>
    </source>
</evidence>
<evidence type="ECO:0000256" key="9">
    <source>
        <dbReference type="ARBA" id="ARBA00022660"/>
    </source>
</evidence>
<evidence type="ECO:0000256" key="1">
    <source>
        <dbReference type="ARBA" id="ARBA00001917"/>
    </source>
</evidence>
<dbReference type="PANTHER" id="PTHR10578:SF148">
    <property type="entry name" value="L-LACTATE DEHYDROGENASE (CYTOCHROME)"/>
    <property type="match status" value="1"/>
</dbReference>
<dbReference type="GO" id="GO:0004460">
    <property type="term" value="F:L-lactate dehydrogenase (cytochrome) activity"/>
    <property type="evidence" value="ECO:0007669"/>
    <property type="project" value="UniProtKB-EC"/>
</dbReference>
<protein>
    <recommendedName>
        <fullName evidence="20">L-lactate dehydrogenase (cytochrome)</fullName>
        <ecNumber evidence="19">1.1.2.3</ecNumber>
    </recommendedName>
    <alternativeName>
        <fullName evidence="22">Cytochrome b2</fullName>
    </alternativeName>
    <alternativeName>
        <fullName evidence="21">Flavocytochrome b2</fullName>
    </alternativeName>
    <alternativeName>
        <fullName evidence="23">L-lactate ferricytochrome c oxidoreductase</fullName>
    </alternativeName>
</protein>
<dbReference type="CDD" id="cd02922">
    <property type="entry name" value="FCB2_FMN"/>
    <property type="match status" value="1"/>
</dbReference>
<dbReference type="PROSITE" id="PS00557">
    <property type="entry name" value="FMN_HYDROXY_ACID_DH_1"/>
    <property type="match status" value="1"/>
</dbReference>
<sequence length="608" mass="65437">MSAMCGRLKPLAQASLRASKRAFNTKSPLRGVQLRPSRCAQRQAHVPFRRTAAVATAVVAAAAAAAAAGSAAGMSLWGSPIANGTTKDMSKPAISADDVAKHNTDKSIWVVIDGYVYDLTEFVPVHPGGAAVIKANAGKDVTKLFQPIHPPDAIEKFIDPSKRLGPLKDPMPSELVVGPFTPGETAEDVQRKTELRSRLPPLDSLTNLYDFENLASQILTKQAWAYYSSGSDDEISLRENHSAYHRIFFKPKVLVNVSKVDTSTELLGEKVDVPFYASATALCKLGNPAEGEKDVARGCGMGPKTAPQMISTMASCSLEEICKAANKDQLQWFQLYVNPDHKVMENMIHDAEDMGCKAIFVTVDAPGFGNREKDAKIKFTSDISGPRTMRKGKEGGGQSKGAAQFMSKFVDASLSWEELAEIKKKTSLPLVVKGVQRVEDVIKAAEMGCSGVVLSNHGGRQLDFSRAPIEVLAEVSPILKEKNYPNFEVFVDGGIRRGTDVIKALCLGAKGVGLGRPILYANSTYGKEGVQKAIQLLNAEVEMSMRLLGVNSIKELGPELLDTTNIKARCTQVPRDFLYDKTYVSGNLADFLPPSDGGDDAAAGGDDS</sequence>
<gene>
    <name evidence="27" type="ORF">BN860_02872g</name>
</gene>
<evidence type="ECO:0000256" key="13">
    <source>
        <dbReference type="ARBA" id="ARBA00023002"/>
    </source>
</evidence>
<dbReference type="PROSITE" id="PS51349">
    <property type="entry name" value="FMN_HYDROXY_ACID_DH_2"/>
    <property type="match status" value="1"/>
</dbReference>
<keyword evidence="5" id="KW-0813">Transport</keyword>
<dbReference type="OrthoDB" id="1925334at2759"/>
<evidence type="ECO:0000256" key="18">
    <source>
        <dbReference type="ARBA" id="ARBA00061589"/>
    </source>
</evidence>
<keyword evidence="10" id="KW-0479">Metal-binding</keyword>
<keyword evidence="24" id="KW-1133">Transmembrane helix</keyword>
<comment type="cofactor">
    <cofactor evidence="2">
        <name>heme b</name>
        <dbReference type="ChEBI" id="CHEBI:60344"/>
    </cofactor>
</comment>
<evidence type="ECO:0000256" key="11">
    <source>
        <dbReference type="ARBA" id="ARBA00022946"/>
    </source>
</evidence>
<comment type="similarity">
    <text evidence="18">In the N-terminal section; belongs to the cytochrome b5 family.</text>
</comment>
<evidence type="ECO:0000256" key="24">
    <source>
        <dbReference type="SAM" id="Phobius"/>
    </source>
</evidence>
<evidence type="ECO:0000256" key="23">
    <source>
        <dbReference type="ARBA" id="ARBA00078938"/>
    </source>
</evidence>
<evidence type="ECO:0000256" key="5">
    <source>
        <dbReference type="ARBA" id="ARBA00022448"/>
    </source>
</evidence>
<dbReference type="InterPro" id="IPR001199">
    <property type="entry name" value="Cyt_B5-like_heme/steroid-bd"/>
</dbReference>
<comment type="subcellular location">
    <subcellularLocation>
        <location evidence="3">Mitochondrion intermembrane space</location>
    </subcellularLocation>
</comment>
<evidence type="ECO:0000256" key="20">
    <source>
        <dbReference type="ARBA" id="ARBA00068515"/>
    </source>
</evidence>
<feature type="domain" description="Cytochrome b5 heme-binding" evidence="25">
    <location>
        <begin position="91"/>
        <end position="168"/>
    </location>
</feature>
<dbReference type="SUPFAM" id="SSF55856">
    <property type="entry name" value="Cytochrome b5-like heme/steroid binding domain"/>
    <property type="match status" value="1"/>
</dbReference>
<dbReference type="InterPro" id="IPR013785">
    <property type="entry name" value="Aldolase_TIM"/>
</dbReference>
<dbReference type="InterPro" id="IPR008259">
    <property type="entry name" value="FMN_hydac_DH_AS"/>
</dbReference>
<dbReference type="FunFam" id="3.20.20.70:FF:000062">
    <property type="entry name" value="Cytochrome b2, mitochondrial, putative"/>
    <property type="match status" value="1"/>
</dbReference>
<feature type="domain" description="FMN hydroxy acid dehydrogenase" evidence="26">
    <location>
        <begin position="200"/>
        <end position="566"/>
    </location>
</feature>
<keyword evidence="15" id="KW-0496">Mitochondrion</keyword>
<dbReference type="InterPro" id="IPR036400">
    <property type="entry name" value="Cyt_B5-like_heme/steroid_sf"/>
</dbReference>
<comment type="cofactor">
    <cofactor evidence="1">
        <name>FMN</name>
        <dbReference type="ChEBI" id="CHEBI:58210"/>
    </cofactor>
</comment>
<dbReference type="PROSITE" id="PS00191">
    <property type="entry name" value="CYTOCHROME_B5_1"/>
    <property type="match status" value="1"/>
</dbReference>
<evidence type="ECO:0000256" key="19">
    <source>
        <dbReference type="ARBA" id="ARBA00066458"/>
    </source>
</evidence>
<keyword evidence="8" id="KW-0288">FMN</keyword>
<evidence type="ECO:0000256" key="22">
    <source>
        <dbReference type="ARBA" id="ARBA00078774"/>
    </source>
</evidence>
<evidence type="ECO:0000256" key="8">
    <source>
        <dbReference type="ARBA" id="ARBA00022643"/>
    </source>
</evidence>